<reference evidence="2 3" key="1">
    <citation type="journal article" date="2014" name="Nat. Commun.">
        <title>Klebsormidium flaccidum genome reveals primary factors for plant terrestrial adaptation.</title>
        <authorList>
            <person name="Hori K."/>
            <person name="Maruyama F."/>
            <person name="Fujisawa T."/>
            <person name="Togashi T."/>
            <person name="Yamamoto N."/>
            <person name="Seo M."/>
            <person name="Sato S."/>
            <person name="Yamada T."/>
            <person name="Mori H."/>
            <person name="Tajima N."/>
            <person name="Moriyama T."/>
            <person name="Ikeuchi M."/>
            <person name="Watanabe M."/>
            <person name="Wada H."/>
            <person name="Kobayashi K."/>
            <person name="Saito M."/>
            <person name="Masuda T."/>
            <person name="Sasaki-Sekimoto Y."/>
            <person name="Mashiguchi K."/>
            <person name="Awai K."/>
            <person name="Shimojima M."/>
            <person name="Masuda S."/>
            <person name="Iwai M."/>
            <person name="Nobusawa T."/>
            <person name="Narise T."/>
            <person name="Kondo S."/>
            <person name="Saito H."/>
            <person name="Sato R."/>
            <person name="Murakawa M."/>
            <person name="Ihara Y."/>
            <person name="Oshima-Yamada Y."/>
            <person name="Ohtaka K."/>
            <person name="Satoh M."/>
            <person name="Sonobe K."/>
            <person name="Ishii M."/>
            <person name="Ohtani R."/>
            <person name="Kanamori-Sato M."/>
            <person name="Honoki R."/>
            <person name="Miyazaki D."/>
            <person name="Mochizuki H."/>
            <person name="Umetsu J."/>
            <person name="Higashi K."/>
            <person name="Shibata D."/>
            <person name="Kamiya Y."/>
            <person name="Sato N."/>
            <person name="Nakamura Y."/>
            <person name="Tabata S."/>
            <person name="Ida S."/>
            <person name="Kurokawa K."/>
            <person name="Ohta H."/>
        </authorList>
    </citation>
    <scope>NUCLEOTIDE SEQUENCE [LARGE SCALE GENOMIC DNA]</scope>
    <source>
        <strain evidence="2 3">NIES-2285</strain>
    </source>
</reference>
<dbReference type="AlphaFoldDB" id="A0A1Y1HM98"/>
<protein>
    <recommendedName>
        <fullName evidence="4">S-adenosyl-L-methionine-dependent methyltransferases superfamily protein</fullName>
    </recommendedName>
</protein>
<keyword evidence="3" id="KW-1185">Reference proteome</keyword>
<dbReference type="PANTHER" id="PTHR43317:SF1">
    <property type="entry name" value="THERMOSPERMINE SYNTHASE ACAULIS5"/>
    <property type="match status" value="1"/>
</dbReference>
<proteinExistence type="predicted"/>
<evidence type="ECO:0000313" key="3">
    <source>
        <dbReference type="Proteomes" id="UP000054558"/>
    </source>
</evidence>
<dbReference type="EMBL" id="DF236957">
    <property type="protein sequence ID" value="GAQ78121.1"/>
    <property type="molecule type" value="Genomic_DNA"/>
</dbReference>
<accession>A0A1Y1HM98</accession>
<gene>
    <name evidence="2" type="ORF">KFL_000080250</name>
</gene>
<evidence type="ECO:0008006" key="4">
    <source>
        <dbReference type="Google" id="ProtNLM"/>
    </source>
</evidence>
<dbReference type="OrthoDB" id="2016285at2759"/>
<dbReference type="GO" id="GO:0006596">
    <property type="term" value="P:polyamine biosynthetic process"/>
    <property type="evidence" value="ECO:0007669"/>
    <property type="project" value="UniProtKB-KW"/>
</dbReference>
<dbReference type="Gene3D" id="3.40.50.150">
    <property type="entry name" value="Vaccinia Virus protein VP39"/>
    <property type="match status" value="1"/>
</dbReference>
<dbReference type="OMA" id="VKQWRPC"/>
<dbReference type="InterPro" id="IPR029063">
    <property type="entry name" value="SAM-dependent_MTases_sf"/>
</dbReference>
<sequence length="394" mass="42715">MLDCTISAPHHSFLLQSAVNVSLRKTLPKRSQAPRFQLSSSQCTAFPPCQRSFTPPRSDQGSLVPALPRPHTLHIPGLLLTTTLTSRLSRAYPPAQRCASEGRAPMQTAPAFEDDENEDEEMQVIAVASTEYNEIVVLRIPEKTDHPYAGAKVLLLDLTGNIHSMLWEGHAWTYSYWDEFVALPPVIPEGPVGFLGLAGGTGPALYRRQWPALQVEGWEIDGEVVRLAREHLGLADLERPTEEGGRLVVNVGDALAPEASVEGGFAGLVVDLFSHGTALPELWEADTWRDLKAKLRPGGRILVNVGSASTGLQGNASDDVTEFSRGAGQPGRLVLEAMQEVWPGELLVRRLDTLSDNVVALTGPLPDLDRWAAAVPPNLAKGVKEFKLLEALGS</sequence>
<keyword evidence="1" id="KW-0620">Polyamine biosynthesis</keyword>
<dbReference type="SUPFAM" id="SSF53335">
    <property type="entry name" value="S-adenosyl-L-methionine-dependent methyltransferases"/>
    <property type="match status" value="1"/>
</dbReference>
<name>A0A1Y1HM98_KLENI</name>
<evidence type="ECO:0000256" key="1">
    <source>
        <dbReference type="ARBA" id="ARBA00023115"/>
    </source>
</evidence>
<dbReference type="PANTHER" id="PTHR43317">
    <property type="entry name" value="THERMOSPERMINE SYNTHASE ACAULIS5"/>
    <property type="match status" value="1"/>
</dbReference>
<organism evidence="2 3">
    <name type="scientific">Klebsormidium nitens</name>
    <name type="common">Green alga</name>
    <name type="synonym">Ulothrix nitens</name>
    <dbReference type="NCBI Taxonomy" id="105231"/>
    <lineage>
        <taxon>Eukaryota</taxon>
        <taxon>Viridiplantae</taxon>
        <taxon>Streptophyta</taxon>
        <taxon>Klebsormidiophyceae</taxon>
        <taxon>Klebsormidiales</taxon>
        <taxon>Klebsormidiaceae</taxon>
        <taxon>Klebsormidium</taxon>
    </lineage>
</organism>
<evidence type="ECO:0000313" key="2">
    <source>
        <dbReference type="EMBL" id="GAQ78121.1"/>
    </source>
</evidence>
<dbReference type="Proteomes" id="UP000054558">
    <property type="component" value="Unassembled WGS sequence"/>
</dbReference>